<dbReference type="AlphaFoldDB" id="A0AAD4NT41"/>
<accession>A0AAD4NT41</accession>
<sequence length="131" mass="14679">MHRKDEASLFPLTFGGNAACVGPQVLPIETCHTWQEQPARWRATRAWPDSYTTHAEAYSCLYAPVLLERECHKTPQREIRNPAVEELEKISTAAAARYIACTPNPDQQLVPSPRRRVPDPAALAAFVSPDR</sequence>
<dbReference type="EMBL" id="JAANER010000002">
    <property type="protein sequence ID" value="KAG9194856.1"/>
    <property type="molecule type" value="Genomic_DNA"/>
</dbReference>
<comment type="caution">
    <text evidence="1">The sequence shown here is derived from an EMBL/GenBank/DDBJ whole genome shotgun (WGS) entry which is preliminary data.</text>
</comment>
<organism evidence="1 2">
    <name type="scientific">Alternaria panax</name>
    <dbReference type="NCBI Taxonomy" id="48097"/>
    <lineage>
        <taxon>Eukaryota</taxon>
        <taxon>Fungi</taxon>
        <taxon>Dikarya</taxon>
        <taxon>Ascomycota</taxon>
        <taxon>Pezizomycotina</taxon>
        <taxon>Dothideomycetes</taxon>
        <taxon>Pleosporomycetidae</taxon>
        <taxon>Pleosporales</taxon>
        <taxon>Pleosporineae</taxon>
        <taxon>Pleosporaceae</taxon>
        <taxon>Alternaria</taxon>
        <taxon>Alternaria sect. Panax</taxon>
    </lineage>
</organism>
<proteinExistence type="predicted"/>
<reference evidence="1" key="1">
    <citation type="submission" date="2021-07" db="EMBL/GenBank/DDBJ databases">
        <title>Genome Resource of American Ginseng Black Spot Pathogen Alternaria panax.</title>
        <authorList>
            <person name="Qiu C."/>
            <person name="Wang W."/>
            <person name="Liu Z."/>
        </authorList>
    </citation>
    <scope>NUCLEOTIDE SEQUENCE</scope>
    <source>
        <strain evidence="1">BNCC115425</strain>
    </source>
</reference>
<name>A0AAD4NT41_9PLEO</name>
<evidence type="ECO:0000313" key="1">
    <source>
        <dbReference type="EMBL" id="KAG9194856.1"/>
    </source>
</evidence>
<gene>
    <name evidence="1" type="ORF">G6011_04891</name>
</gene>
<keyword evidence="2" id="KW-1185">Reference proteome</keyword>
<evidence type="ECO:0000313" key="2">
    <source>
        <dbReference type="Proteomes" id="UP001199106"/>
    </source>
</evidence>
<dbReference type="Proteomes" id="UP001199106">
    <property type="component" value="Unassembled WGS sequence"/>
</dbReference>
<protein>
    <submittedName>
        <fullName evidence="1">Uncharacterized protein</fullName>
    </submittedName>
</protein>